<comment type="caution">
    <text evidence="1">The sequence shown here is derived from an EMBL/GenBank/DDBJ whole genome shotgun (WGS) entry which is preliminary data.</text>
</comment>
<accession>A0A5C6C6P5</accession>
<organism evidence="1 2">
    <name type="scientific">Novipirellula galeiformis</name>
    <dbReference type="NCBI Taxonomy" id="2528004"/>
    <lineage>
        <taxon>Bacteria</taxon>
        <taxon>Pseudomonadati</taxon>
        <taxon>Planctomycetota</taxon>
        <taxon>Planctomycetia</taxon>
        <taxon>Pirellulales</taxon>
        <taxon>Pirellulaceae</taxon>
        <taxon>Novipirellula</taxon>
    </lineage>
</organism>
<proteinExistence type="predicted"/>
<name>A0A5C6C6P5_9BACT</name>
<dbReference type="EMBL" id="SJPT01000009">
    <property type="protein sequence ID" value="TWU20303.1"/>
    <property type="molecule type" value="Genomic_DNA"/>
</dbReference>
<protein>
    <submittedName>
        <fullName evidence="1">Uncharacterized protein</fullName>
    </submittedName>
</protein>
<gene>
    <name evidence="1" type="ORF">Pla52o_48220</name>
</gene>
<evidence type="ECO:0000313" key="2">
    <source>
        <dbReference type="Proteomes" id="UP000316304"/>
    </source>
</evidence>
<sequence length="140" mass="14676">MLMTAKRLPSGIGGILLVYFILGASGCGGPAPKPLNVAADSVASLDPHVPFLLPANTQLEAMSKCVVSFPGADLFEEGEVIGEVVVVDNDALIYLAPNKQVIAVTLEHGQSMSITKPRTITVDETDAAPCRFKVTRPDGT</sequence>
<reference evidence="1 2" key="1">
    <citation type="submission" date="2019-02" db="EMBL/GenBank/DDBJ databases">
        <title>Deep-cultivation of Planctomycetes and their phenomic and genomic characterization uncovers novel biology.</title>
        <authorList>
            <person name="Wiegand S."/>
            <person name="Jogler M."/>
            <person name="Boedeker C."/>
            <person name="Pinto D."/>
            <person name="Vollmers J."/>
            <person name="Rivas-Marin E."/>
            <person name="Kohn T."/>
            <person name="Peeters S.H."/>
            <person name="Heuer A."/>
            <person name="Rast P."/>
            <person name="Oberbeckmann S."/>
            <person name="Bunk B."/>
            <person name="Jeske O."/>
            <person name="Meyerdierks A."/>
            <person name="Storesund J.E."/>
            <person name="Kallscheuer N."/>
            <person name="Luecker S."/>
            <person name="Lage O.M."/>
            <person name="Pohl T."/>
            <person name="Merkel B.J."/>
            <person name="Hornburger P."/>
            <person name="Mueller R.-W."/>
            <person name="Bruemmer F."/>
            <person name="Labrenz M."/>
            <person name="Spormann A.M."/>
            <person name="Op Den Camp H."/>
            <person name="Overmann J."/>
            <person name="Amann R."/>
            <person name="Jetten M.S.M."/>
            <person name="Mascher T."/>
            <person name="Medema M.H."/>
            <person name="Devos D.P."/>
            <person name="Kaster A.-K."/>
            <person name="Ovreas L."/>
            <person name="Rohde M."/>
            <person name="Galperin M.Y."/>
            <person name="Jogler C."/>
        </authorList>
    </citation>
    <scope>NUCLEOTIDE SEQUENCE [LARGE SCALE GENOMIC DNA]</scope>
    <source>
        <strain evidence="1 2">Pla52o</strain>
    </source>
</reference>
<dbReference type="AlphaFoldDB" id="A0A5C6C6P5"/>
<keyword evidence="2" id="KW-1185">Reference proteome</keyword>
<evidence type="ECO:0000313" key="1">
    <source>
        <dbReference type="EMBL" id="TWU20303.1"/>
    </source>
</evidence>
<dbReference type="PROSITE" id="PS51257">
    <property type="entry name" value="PROKAR_LIPOPROTEIN"/>
    <property type="match status" value="1"/>
</dbReference>
<dbReference type="Proteomes" id="UP000316304">
    <property type="component" value="Unassembled WGS sequence"/>
</dbReference>